<evidence type="ECO:0000313" key="2">
    <source>
        <dbReference type="Proteomes" id="UP001328107"/>
    </source>
</evidence>
<organism evidence="1 2">
    <name type="scientific">Pristionchus mayeri</name>
    <dbReference type="NCBI Taxonomy" id="1317129"/>
    <lineage>
        <taxon>Eukaryota</taxon>
        <taxon>Metazoa</taxon>
        <taxon>Ecdysozoa</taxon>
        <taxon>Nematoda</taxon>
        <taxon>Chromadorea</taxon>
        <taxon>Rhabditida</taxon>
        <taxon>Rhabditina</taxon>
        <taxon>Diplogasteromorpha</taxon>
        <taxon>Diplogasteroidea</taxon>
        <taxon>Neodiplogasteridae</taxon>
        <taxon>Pristionchus</taxon>
    </lineage>
</organism>
<comment type="caution">
    <text evidence="1">The sequence shown here is derived from an EMBL/GenBank/DDBJ whole genome shotgun (WGS) entry which is preliminary data.</text>
</comment>
<sequence length="120" mass="13376">NEEMYTCLQLTSEQRNKCDMFMRNKFRVLLCSNHVKIPVADTYSPSTGNVRSIAGDIHPSLSAIEAQAQSSNQQLSMDEEARAKVPGPNVHVRSRSHVAFVESHSALTAHEMVTSEECTR</sequence>
<dbReference type="EMBL" id="BTRK01000005">
    <property type="protein sequence ID" value="GMR52259.1"/>
    <property type="molecule type" value="Genomic_DNA"/>
</dbReference>
<feature type="non-terminal residue" evidence="1">
    <location>
        <position position="1"/>
    </location>
</feature>
<dbReference type="AlphaFoldDB" id="A0AAN5I5J8"/>
<gene>
    <name evidence="1" type="ORF">PMAYCL1PPCAC_22454</name>
</gene>
<accession>A0AAN5I5J8</accession>
<protein>
    <submittedName>
        <fullName evidence="1">Uncharacterized protein</fullName>
    </submittedName>
</protein>
<proteinExistence type="predicted"/>
<reference evidence="2" key="1">
    <citation type="submission" date="2022-10" db="EMBL/GenBank/DDBJ databases">
        <title>Genome assembly of Pristionchus species.</title>
        <authorList>
            <person name="Yoshida K."/>
            <person name="Sommer R.J."/>
        </authorList>
    </citation>
    <scope>NUCLEOTIDE SEQUENCE [LARGE SCALE GENOMIC DNA]</scope>
    <source>
        <strain evidence="2">RS5460</strain>
    </source>
</reference>
<name>A0AAN5I5J8_9BILA</name>
<keyword evidence="2" id="KW-1185">Reference proteome</keyword>
<dbReference type="Proteomes" id="UP001328107">
    <property type="component" value="Unassembled WGS sequence"/>
</dbReference>
<evidence type="ECO:0000313" key="1">
    <source>
        <dbReference type="EMBL" id="GMR52259.1"/>
    </source>
</evidence>